<feature type="transmembrane region" description="Helical" evidence="1">
    <location>
        <begin position="126"/>
        <end position="147"/>
    </location>
</feature>
<dbReference type="OrthoDB" id="10063916at2759"/>
<dbReference type="AlphaFoldDB" id="A0A4Z2JC14"/>
<feature type="transmembrane region" description="Helical" evidence="1">
    <location>
        <begin position="90"/>
        <end position="114"/>
    </location>
</feature>
<protein>
    <submittedName>
        <fullName evidence="2">Uncharacterized protein</fullName>
    </submittedName>
</protein>
<reference evidence="2 3" key="1">
    <citation type="submission" date="2019-03" db="EMBL/GenBank/DDBJ databases">
        <title>First draft genome of Liparis tanakae, snailfish: a comprehensive survey of snailfish specific genes.</title>
        <authorList>
            <person name="Kim W."/>
            <person name="Song I."/>
            <person name="Jeong J.-H."/>
            <person name="Kim D."/>
            <person name="Kim S."/>
            <person name="Ryu S."/>
            <person name="Song J.Y."/>
            <person name="Lee S.K."/>
        </authorList>
    </citation>
    <scope>NUCLEOTIDE SEQUENCE [LARGE SCALE GENOMIC DNA]</scope>
    <source>
        <tissue evidence="2">Muscle</tissue>
    </source>
</reference>
<feature type="transmembrane region" description="Helical" evidence="1">
    <location>
        <begin position="159"/>
        <end position="186"/>
    </location>
</feature>
<keyword evidence="1" id="KW-0472">Membrane</keyword>
<evidence type="ECO:0000313" key="3">
    <source>
        <dbReference type="Proteomes" id="UP000314294"/>
    </source>
</evidence>
<comment type="caution">
    <text evidence="2">The sequence shown here is derived from an EMBL/GenBank/DDBJ whole genome shotgun (WGS) entry which is preliminary data.</text>
</comment>
<name>A0A4Z2JC14_9TELE</name>
<dbReference type="EMBL" id="SRLO01000009">
    <property type="protein sequence ID" value="TNN87690.1"/>
    <property type="molecule type" value="Genomic_DNA"/>
</dbReference>
<dbReference type="Proteomes" id="UP000314294">
    <property type="component" value="Unassembled WGS sequence"/>
</dbReference>
<evidence type="ECO:0000256" key="1">
    <source>
        <dbReference type="SAM" id="Phobius"/>
    </source>
</evidence>
<organism evidence="2 3">
    <name type="scientific">Liparis tanakae</name>
    <name type="common">Tanaka's snailfish</name>
    <dbReference type="NCBI Taxonomy" id="230148"/>
    <lineage>
        <taxon>Eukaryota</taxon>
        <taxon>Metazoa</taxon>
        <taxon>Chordata</taxon>
        <taxon>Craniata</taxon>
        <taxon>Vertebrata</taxon>
        <taxon>Euteleostomi</taxon>
        <taxon>Actinopterygii</taxon>
        <taxon>Neopterygii</taxon>
        <taxon>Teleostei</taxon>
        <taxon>Neoteleostei</taxon>
        <taxon>Acanthomorphata</taxon>
        <taxon>Eupercaria</taxon>
        <taxon>Perciformes</taxon>
        <taxon>Cottioidei</taxon>
        <taxon>Cottales</taxon>
        <taxon>Liparidae</taxon>
        <taxon>Liparis</taxon>
    </lineage>
</organism>
<keyword evidence="3" id="KW-1185">Reference proteome</keyword>
<gene>
    <name evidence="2" type="ORF">EYF80_002037</name>
</gene>
<keyword evidence="1" id="KW-1133">Transmembrane helix</keyword>
<sequence length="216" mass="23422">MYSSYFEKRARREASSLLRDDGSEVAALSFSKLIFLVSARGQRVGKGETLFCMEAKEEEYEDEEEEFKSFFVITVTAILGARRRLGLLRVVLVIAAARGVYRVHAVGGAIFVIADFELVLAAGRRRLFAVLAVHPLLDGLASLLVLLQTLTEVQALGEVGLIVIVVGTATLTVFCYTLVTLCILGAGVEHHLTAQLGTDSVEFQATLPFGGHLGFS</sequence>
<proteinExistence type="predicted"/>
<accession>A0A4Z2JC14</accession>
<evidence type="ECO:0000313" key="2">
    <source>
        <dbReference type="EMBL" id="TNN87690.1"/>
    </source>
</evidence>
<keyword evidence="1" id="KW-0812">Transmembrane</keyword>